<comment type="subcellular location">
    <subcellularLocation>
        <location evidence="2">Cell membrane</location>
    </subcellularLocation>
</comment>
<dbReference type="PROSITE" id="PS50109">
    <property type="entry name" value="HIS_KIN"/>
    <property type="match status" value="1"/>
</dbReference>
<dbReference type="SMART" id="SM00388">
    <property type="entry name" value="HisKA"/>
    <property type="match status" value="1"/>
</dbReference>
<evidence type="ECO:0000256" key="2">
    <source>
        <dbReference type="ARBA" id="ARBA00004236"/>
    </source>
</evidence>
<evidence type="ECO:0000256" key="3">
    <source>
        <dbReference type="ARBA" id="ARBA00012438"/>
    </source>
</evidence>
<comment type="caution">
    <text evidence="8">The sequence shown here is derived from an EMBL/GenBank/DDBJ whole genome shotgun (WGS) entry which is preliminary data.</text>
</comment>
<evidence type="ECO:0000259" key="7">
    <source>
        <dbReference type="PROSITE" id="PS50109"/>
    </source>
</evidence>
<dbReference type="Pfam" id="PF01590">
    <property type="entry name" value="GAF"/>
    <property type="match status" value="1"/>
</dbReference>
<dbReference type="SMART" id="SM00387">
    <property type="entry name" value="HATPase_c"/>
    <property type="match status" value="1"/>
</dbReference>
<dbReference type="Pfam" id="PF00512">
    <property type="entry name" value="HisKA"/>
    <property type="match status" value="1"/>
</dbReference>
<protein>
    <recommendedName>
        <fullName evidence="3">histidine kinase</fullName>
        <ecNumber evidence="3">2.7.13.3</ecNumber>
    </recommendedName>
</protein>
<name>A0A8J3YA07_9ACTN</name>
<dbReference type="EC" id="2.7.13.3" evidence="3"/>
<evidence type="ECO:0000256" key="4">
    <source>
        <dbReference type="ARBA" id="ARBA00022553"/>
    </source>
</evidence>
<dbReference type="PRINTS" id="PR00344">
    <property type="entry name" value="BCTRLSENSOR"/>
</dbReference>
<keyword evidence="5 8" id="KW-0418">Kinase</keyword>
<keyword evidence="4" id="KW-0597">Phosphoprotein</keyword>
<dbReference type="InterPro" id="IPR005467">
    <property type="entry name" value="His_kinase_dom"/>
</dbReference>
<keyword evidence="5 8" id="KW-0808">Transferase</keyword>
<comment type="catalytic activity">
    <reaction evidence="1">
        <text>ATP + protein L-histidine = ADP + protein N-phospho-L-histidine.</text>
        <dbReference type="EC" id="2.7.13.3"/>
    </reaction>
</comment>
<dbReference type="Gene3D" id="3.30.565.10">
    <property type="entry name" value="Histidine kinase-like ATPase, C-terminal domain"/>
    <property type="match status" value="1"/>
</dbReference>
<evidence type="ECO:0000256" key="1">
    <source>
        <dbReference type="ARBA" id="ARBA00000085"/>
    </source>
</evidence>
<dbReference type="PANTHER" id="PTHR43547:SF2">
    <property type="entry name" value="HYBRID SIGNAL TRANSDUCTION HISTIDINE KINASE C"/>
    <property type="match status" value="1"/>
</dbReference>
<dbReference type="InterPro" id="IPR003018">
    <property type="entry name" value="GAF"/>
</dbReference>
<dbReference type="Gene3D" id="1.10.287.130">
    <property type="match status" value="1"/>
</dbReference>
<keyword evidence="9" id="KW-1185">Reference proteome</keyword>
<organism evidence="8 9">
    <name type="scientific">Spirilliplanes yamanashiensis</name>
    <dbReference type="NCBI Taxonomy" id="42233"/>
    <lineage>
        <taxon>Bacteria</taxon>
        <taxon>Bacillati</taxon>
        <taxon>Actinomycetota</taxon>
        <taxon>Actinomycetes</taxon>
        <taxon>Micromonosporales</taxon>
        <taxon>Micromonosporaceae</taxon>
        <taxon>Spirilliplanes</taxon>
    </lineage>
</organism>
<dbReference type="InterPro" id="IPR003594">
    <property type="entry name" value="HATPase_dom"/>
</dbReference>
<dbReference type="InterPro" id="IPR029016">
    <property type="entry name" value="GAF-like_dom_sf"/>
</dbReference>
<dbReference type="SMART" id="SM00065">
    <property type="entry name" value="GAF"/>
    <property type="match status" value="1"/>
</dbReference>
<dbReference type="CDD" id="cd00082">
    <property type="entry name" value="HisKA"/>
    <property type="match status" value="1"/>
</dbReference>
<sequence>MTAMVDEGARVAALRSYGLLDAPRPVVLDELTRLAASIAGTPMSVVTLVDAERQWFAGRTGFPGEQAARDVSFCAHTMAAGRPIAVPDATRDPRFAGFATVTGDPHIRFYAGAPLVDEDGHPLGAVCVIDDRPREAGDRLLDDLAMLAGQAAGHLAAIRSRRLLAELGDELARAGQREDDLVAAISHELRTPVATIQGYLEILTDDDALAAYRPIVEPIQRNGERLVQMVDHLLAGSRPAGAPLAVHRSPVDLATVVQAAAVSCAPLAARGRVTVELPDPGASAPAVADFTRLCQATGHLLRNAIQHTPPGGRVTVRVTGGGTPAIEVTDSGAGIPAAELPYVCDRFYRGRHSRVQAVAGVGLGLSIAQQVMAAHGGSVSVTSPGAGAGTTARLQLPG</sequence>
<dbReference type="Pfam" id="PF02518">
    <property type="entry name" value="HATPase_c"/>
    <property type="match status" value="1"/>
</dbReference>
<evidence type="ECO:0000313" key="8">
    <source>
        <dbReference type="EMBL" id="GIJ03953.1"/>
    </source>
</evidence>
<proteinExistence type="predicted"/>
<dbReference type="CDD" id="cd00075">
    <property type="entry name" value="HATPase"/>
    <property type="match status" value="1"/>
</dbReference>
<evidence type="ECO:0000256" key="5">
    <source>
        <dbReference type="ARBA" id="ARBA00022777"/>
    </source>
</evidence>
<dbReference type="RefSeq" id="WP_203939198.1">
    <property type="nucleotide sequence ID" value="NZ_BAAAGJ010000002.1"/>
</dbReference>
<dbReference type="InterPro" id="IPR004358">
    <property type="entry name" value="Sig_transdc_His_kin-like_C"/>
</dbReference>
<dbReference type="SUPFAM" id="SSF55781">
    <property type="entry name" value="GAF domain-like"/>
    <property type="match status" value="1"/>
</dbReference>
<dbReference type="Gene3D" id="3.30.450.40">
    <property type="match status" value="1"/>
</dbReference>
<keyword evidence="6" id="KW-0902">Two-component regulatory system</keyword>
<gene>
    <name evidence="8" type="ORF">Sya03_33050</name>
</gene>
<dbReference type="InterPro" id="IPR036890">
    <property type="entry name" value="HATPase_C_sf"/>
</dbReference>
<dbReference type="PANTHER" id="PTHR43547">
    <property type="entry name" value="TWO-COMPONENT HISTIDINE KINASE"/>
    <property type="match status" value="1"/>
</dbReference>
<dbReference type="InterPro" id="IPR036097">
    <property type="entry name" value="HisK_dim/P_sf"/>
</dbReference>
<reference evidence="8" key="1">
    <citation type="submission" date="2021-01" db="EMBL/GenBank/DDBJ databases">
        <title>Whole genome shotgun sequence of Spirilliplanes yamanashiensis NBRC 15828.</title>
        <authorList>
            <person name="Komaki H."/>
            <person name="Tamura T."/>
        </authorList>
    </citation>
    <scope>NUCLEOTIDE SEQUENCE</scope>
    <source>
        <strain evidence="8">NBRC 15828</strain>
    </source>
</reference>
<dbReference type="Proteomes" id="UP000652013">
    <property type="component" value="Unassembled WGS sequence"/>
</dbReference>
<dbReference type="SUPFAM" id="SSF47384">
    <property type="entry name" value="Homodimeric domain of signal transducing histidine kinase"/>
    <property type="match status" value="1"/>
</dbReference>
<evidence type="ECO:0000313" key="9">
    <source>
        <dbReference type="Proteomes" id="UP000652013"/>
    </source>
</evidence>
<evidence type="ECO:0000256" key="6">
    <source>
        <dbReference type="ARBA" id="ARBA00023012"/>
    </source>
</evidence>
<dbReference type="InterPro" id="IPR003661">
    <property type="entry name" value="HisK_dim/P_dom"/>
</dbReference>
<dbReference type="AlphaFoldDB" id="A0A8J3YA07"/>
<dbReference type="GO" id="GO:0000155">
    <property type="term" value="F:phosphorelay sensor kinase activity"/>
    <property type="evidence" value="ECO:0007669"/>
    <property type="project" value="InterPro"/>
</dbReference>
<dbReference type="SUPFAM" id="SSF55874">
    <property type="entry name" value="ATPase domain of HSP90 chaperone/DNA topoisomerase II/histidine kinase"/>
    <property type="match status" value="1"/>
</dbReference>
<accession>A0A8J3YA07</accession>
<dbReference type="EMBL" id="BOOY01000025">
    <property type="protein sequence ID" value="GIJ03953.1"/>
    <property type="molecule type" value="Genomic_DNA"/>
</dbReference>
<dbReference type="GO" id="GO:0005886">
    <property type="term" value="C:plasma membrane"/>
    <property type="evidence" value="ECO:0007669"/>
    <property type="project" value="UniProtKB-SubCell"/>
</dbReference>
<feature type="domain" description="Histidine kinase" evidence="7">
    <location>
        <begin position="184"/>
        <end position="398"/>
    </location>
</feature>